<dbReference type="Proteomes" id="UP000179642">
    <property type="component" value="Unassembled WGS sequence"/>
</dbReference>
<comment type="caution">
    <text evidence="2">The sequence shown here is derived from an EMBL/GenBank/DDBJ whole genome shotgun (WGS) entry which is preliminary data.</text>
</comment>
<feature type="compositionally biased region" description="Low complexity" evidence="1">
    <location>
        <begin position="1"/>
        <end position="12"/>
    </location>
</feature>
<evidence type="ECO:0000256" key="1">
    <source>
        <dbReference type="SAM" id="MobiDB-lite"/>
    </source>
</evidence>
<evidence type="ECO:0000313" key="3">
    <source>
        <dbReference type="Proteomes" id="UP000179642"/>
    </source>
</evidence>
<gene>
    <name evidence="2" type="ORF">BIV23_02745</name>
</gene>
<evidence type="ECO:0000313" key="2">
    <source>
        <dbReference type="EMBL" id="OIK07889.1"/>
    </source>
</evidence>
<accession>A0A1S2QP11</accession>
<dbReference type="EMBL" id="MLYO01000009">
    <property type="protein sequence ID" value="OIK07889.1"/>
    <property type="molecule type" value="Genomic_DNA"/>
</dbReference>
<feature type="region of interest" description="Disordered" evidence="1">
    <location>
        <begin position="1"/>
        <end position="64"/>
    </location>
</feature>
<protein>
    <submittedName>
        <fullName evidence="2">Uncharacterized protein</fullName>
    </submittedName>
</protein>
<proteinExistence type="predicted"/>
<reference evidence="2 3" key="1">
    <citation type="submission" date="2016-10" db="EMBL/GenBank/DDBJ databases">
        <title>Genome sequence of Streptomyces sp. MUSC 1.</title>
        <authorList>
            <person name="Lee L.-H."/>
            <person name="Ser H.-L."/>
            <person name="Law J.W.-F."/>
        </authorList>
    </citation>
    <scope>NUCLEOTIDE SEQUENCE [LARGE SCALE GENOMIC DNA]</scope>
    <source>
        <strain evidence="2 3">MUSC 1</strain>
    </source>
</reference>
<name>A0A1S2QP11_9ACTN</name>
<sequence>MTEPGPEAAPVPERMPEREPVRVDASQHGGGTGLPFPVTRDCLQDPVDRIPSTQPGAGAGIRDR</sequence>
<dbReference type="RefSeq" id="WP_071379065.1">
    <property type="nucleotide sequence ID" value="NZ_MLYO01000009.1"/>
</dbReference>
<keyword evidence="3" id="KW-1185">Reference proteome</keyword>
<organism evidence="2 3">
    <name type="scientific">Streptomyces monashensis</name>
    <dbReference type="NCBI Taxonomy" id="1678012"/>
    <lineage>
        <taxon>Bacteria</taxon>
        <taxon>Bacillati</taxon>
        <taxon>Actinomycetota</taxon>
        <taxon>Actinomycetes</taxon>
        <taxon>Kitasatosporales</taxon>
        <taxon>Streptomycetaceae</taxon>
        <taxon>Streptomyces</taxon>
    </lineage>
</organism>
<dbReference type="AlphaFoldDB" id="A0A1S2QP11"/>